<dbReference type="PANTHER" id="PTHR30296">
    <property type="entry name" value="UNCHARACTERIZED PROTEIN YKGE"/>
    <property type="match status" value="1"/>
</dbReference>
<dbReference type="PANTHER" id="PTHR30296:SF0">
    <property type="entry name" value="LACTATE UTILIZATION PROTEIN A"/>
    <property type="match status" value="1"/>
</dbReference>
<gene>
    <name evidence="2" type="ORF">H9895_03050</name>
</gene>
<dbReference type="Proteomes" id="UP000823937">
    <property type="component" value="Unassembled WGS sequence"/>
</dbReference>
<dbReference type="AlphaFoldDB" id="A0A9D1PKD5"/>
<dbReference type="GO" id="GO:0016491">
    <property type="term" value="F:oxidoreductase activity"/>
    <property type="evidence" value="ECO:0007669"/>
    <property type="project" value="UniProtKB-ARBA"/>
</dbReference>
<evidence type="ECO:0000259" key="1">
    <source>
        <dbReference type="Pfam" id="PF02754"/>
    </source>
</evidence>
<organism evidence="2 3">
    <name type="scientific">Candidatus Pseudogracilibacillus intestinigallinarum</name>
    <dbReference type="NCBI Taxonomy" id="2838742"/>
    <lineage>
        <taxon>Bacteria</taxon>
        <taxon>Bacillati</taxon>
        <taxon>Bacillota</taxon>
        <taxon>Bacilli</taxon>
        <taxon>Bacillales</taxon>
        <taxon>Bacillaceae</taxon>
        <taxon>Pseudogracilibacillus</taxon>
    </lineage>
</organism>
<comment type="caution">
    <text evidence="2">The sequence shown here is derived from an EMBL/GenBank/DDBJ whole genome shotgun (WGS) entry which is preliminary data.</text>
</comment>
<proteinExistence type="predicted"/>
<feature type="domain" description="Cysteine-rich" evidence="1">
    <location>
        <begin position="67"/>
        <end position="151"/>
    </location>
</feature>
<evidence type="ECO:0000313" key="3">
    <source>
        <dbReference type="Proteomes" id="UP000823937"/>
    </source>
</evidence>
<protein>
    <submittedName>
        <fullName evidence="2">(Fe-S)-binding protein</fullName>
    </submittedName>
</protein>
<reference evidence="2" key="2">
    <citation type="submission" date="2021-04" db="EMBL/GenBank/DDBJ databases">
        <authorList>
            <person name="Gilroy R."/>
        </authorList>
    </citation>
    <scope>NUCLEOTIDE SEQUENCE</scope>
    <source>
        <strain evidence="2">CHK169-2315</strain>
    </source>
</reference>
<name>A0A9D1PKD5_9BACI</name>
<dbReference type="InterPro" id="IPR004017">
    <property type="entry name" value="Cys_rich_dom"/>
</dbReference>
<reference evidence="2" key="1">
    <citation type="journal article" date="2021" name="PeerJ">
        <title>Extensive microbial diversity within the chicken gut microbiome revealed by metagenomics and culture.</title>
        <authorList>
            <person name="Gilroy R."/>
            <person name="Ravi A."/>
            <person name="Getino M."/>
            <person name="Pursley I."/>
            <person name="Horton D.L."/>
            <person name="Alikhan N.F."/>
            <person name="Baker D."/>
            <person name="Gharbi K."/>
            <person name="Hall N."/>
            <person name="Watson M."/>
            <person name="Adriaenssens E.M."/>
            <person name="Foster-Nyarko E."/>
            <person name="Jarju S."/>
            <person name="Secka A."/>
            <person name="Antonio M."/>
            <person name="Oren A."/>
            <person name="Chaudhuri R.R."/>
            <person name="La Ragione R."/>
            <person name="Hildebrand F."/>
            <person name="Pallen M.J."/>
        </authorList>
    </citation>
    <scope>NUCLEOTIDE SEQUENCE</scope>
    <source>
        <strain evidence="2">CHK169-2315</strain>
    </source>
</reference>
<accession>A0A9D1PKD5</accession>
<sequence>FEMSEYVVTPSGSCAGMIYGYVDLFKDDKFWLERAQSLKEKTYEFTQFIVEKLGKTNIGASFPKKATYHASCHMTRLLGVSNPPRQLLDNVEGLEIVPLSNYYDCCGFGGTFSVKMSKISEQMVDEKIRHIEESGAEVVIGADGSCLMNIKGRLERLQKPIQVLHIAEVLNDAFKKEGEKKYVD</sequence>
<dbReference type="EMBL" id="DXHX01000042">
    <property type="protein sequence ID" value="HIV74040.1"/>
    <property type="molecule type" value="Genomic_DNA"/>
</dbReference>
<dbReference type="Pfam" id="PF02754">
    <property type="entry name" value="CCG"/>
    <property type="match status" value="1"/>
</dbReference>
<dbReference type="GO" id="GO:0005829">
    <property type="term" value="C:cytosol"/>
    <property type="evidence" value="ECO:0007669"/>
    <property type="project" value="TreeGrafter"/>
</dbReference>
<feature type="non-terminal residue" evidence="2">
    <location>
        <position position="1"/>
    </location>
</feature>
<evidence type="ECO:0000313" key="2">
    <source>
        <dbReference type="EMBL" id="HIV74040.1"/>
    </source>
</evidence>